<name>A0AA36D127_9BILA</name>
<protein>
    <submittedName>
        <fullName evidence="3">Uncharacterized protein</fullName>
    </submittedName>
</protein>
<keyword evidence="4" id="KW-1185">Reference proteome</keyword>
<evidence type="ECO:0000313" key="4">
    <source>
        <dbReference type="Proteomes" id="UP001177023"/>
    </source>
</evidence>
<proteinExistence type="predicted"/>
<feature type="compositionally biased region" description="Basic and acidic residues" evidence="1">
    <location>
        <begin position="268"/>
        <end position="284"/>
    </location>
</feature>
<organism evidence="3 4">
    <name type="scientific">Mesorhabditis spiculigera</name>
    <dbReference type="NCBI Taxonomy" id="96644"/>
    <lineage>
        <taxon>Eukaryota</taxon>
        <taxon>Metazoa</taxon>
        <taxon>Ecdysozoa</taxon>
        <taxon>Nematoda</taxon>
        <taxon>Chromadorea</taxon>
        <taxon>Rhabditida</taxon>
        <taxon>Rhabditina</taxon>
        <taxon>Rhabditomorpha</taxon>
        <taxon>Rhabditoidea</taxon>
        <taxon>Rhabditidae</taxon>
        <taxon>Mesorhabditinae</taxon>
        <taxon>Mesorhabditis</taxon>
    </lineage>
</organism>
<reference evidence="3" key="1">
    <citation type="submission" date="2023-06" db="EMBL/GenBank/DDBJ databases">
        <authorList>
            <person name="Delattre M."/>
        </authorList>
    </citation>
    <scope>NUCLEOTIDE SEQUENCE</scope>
    <source>
        <strain evidence="3">AF72</strain>
    </source>
</reference>
<feature type="chain" id="PRO_5041425076" evidence="2">
    <location>
        <begin position="21"/>
        <end position="301"/>
    </location>
</feature>
<feature type="signal peptide" evidence="2">
    <location>
        <begin position="1"/>
        <end position="20"/>
    </location>
</feature>
<comment type="caution">
    <text evidence="3">The sequence shown here is derived from an EMBL/GenBank/DDBJ whole genome shotgun (WGS) entry which is preliminary data.</text>
</comment>
<feature type="region of interest" description="Disordered" evidence="1">
    <location>
        <begin position="268"/>
        <end position="301"/>
    </location>
</feature>
<keyword evidence="2" id="KW-0732">Signal</keyword>
<gene>
    <name evidence="3" type="ORF">MSPICULIGERA_LOCUS16166</name>
</gene>
<accession>A0AA36D127</accession>
<sequence>MTPQNLVVIFFLLFPVCAMGLLNFHFHLANTEEARNLSRVVEKSLTGFLEKQKAQFELTNETARDAFSDIYHCHLMRRAQTRAPSMLVHIPAGARGDAQLCNPTIYGSMRLVAQLHGNLKDGSWQIEVQSPCGRIFYQAPISDVVELLYYSVLLDDNCKQSTYNVNSLKTIGRAKMDVDHRKAIVLAHYDSRVFSFLNSMWLLPFSVYIVLELCSLNWDLVRKYRYAGFKRIHWDPQLLQTITGSDRLLEAGPTSYYSVPMGHRTLGTDDTTRSVAQHDDDHHSTTTTSQGNPHTHSHSSE</sequence>
<evidence type="ECO:0000313" key="3">
    <source>
        <dbReference type="EMBL" id="CAJ0577902.1"/>
    </source>
</evidence>
<evidence type="ECO:0000256" key="1">
    <source>
        <dbReference type="SAM" id="MobiDB-lite"/>
    </source>
</evidence>
<dbReference type="Proteomes" id="UP001177023">
    <property type="component" value="Unassembled WGS sequence"/>
</dbReference>
<dbReference type="EMBL" id="CATQJA010002652">
    <property type="protein sequence ID" value="CAJ0577902.1"/>
    <property type="molecule type" value="Genomic_DNA"/>
</dbReference>
<feature type="non-terminal residue" evidence="3">
    <location>
        <position position="301"/>
    </location>
</feature>
<dbReference type="AlphaFoldDB" id="A0AA36D127"/>
<evidence type="ECO:0000256" key="2">
    <source>
        <dbReference type="SAM" id="SignalP"/>
    </source>
</evidence>